<dbReference type="PROSITE" id="PS50157">
    <property type="entry name" value="ZINC_FINGER_C2H2_2"/>
    <property type="match status" value="2"/>
</dbReference>
<name>A0AAD9A9A5_9PEZI</name>
<evidence type="ECO:0000259" key="10">
    <source>
        <dbReference type="PROSITE" id="PS50157"/>
    </source>
</evidence>
<evidence type="ECO:0000256" key="3">
    <source>
        <dbReference type="ARBA" id="ARBA00022833"/>
    </source>
</evidence>
<feature type="region of interest" description="Disordered" evidence="8">
    <location>
        <begin position="122"/>
        <end position="207"/>
    </location>
</feature>
<evidence type="ECO:0000259" key="9">
    <source>
        <dbReference type="PROSITE" id="PS50048"/>
    </source>
</evidence>
<evidence type="ECO:0000256" key="1">
    <source>
        <dbReference type="ARBA" id="ARBA00022723"/>
    </source>
</evidence>
<dbReference type="CDD" id="cd12148">
    <property type="entry name" value="fungal_TF_MHR"/>
    <property type="match status" value="1"/>
</dbReference>
<evidence type="ECO:0000256" key="2">
    <source>
        <dbReference type="ARBA" id="ARBA00022771"/>
    </source>
</evidence>
<keyword evidence="4" id="KW-0805">Transcription regulation</keyword>
<feature type="domain" description="C2H2-type" evidence="10">
    <location>
        <begin position="44"/>
        <end position="71"/>
    </location>
</feature>
<dbReference type="GO" id="GO:0006351">
    <property type="term" value="P:DNA-templated transcription"/>
    <property type="evidence" value="ECO:0007669"/>
    <property type="project" value="InterPro"/>
</dbReference>
<feature type="domain" description="Zn(2)-C6 fungal-type" evidence="9">
    <location>
        <begin position="88"/>
        <end position="117"/>
    </location>
</feature>
<keyword evidence="6" id="KW-0539">Nucleus</keyword>
<dbReference type="Proteomes" id="UP001243330">
    <property type="component" value="Unassembled WGS sequence"/>
</dbReference>
<dbReference type="PANTHER" id="PTHR47660">
    <property type="entry name" value="TRANSCRIPTION FACTOR WITH C2H2 AND ZN(2)-CYS(6) DNA BINDING DOMAIN (EUROFUNG)-RELATED-RELATED"/>
    <property type="match status" value="1"/>
</dbReference>
<feature type="compositionally biased region" description="Basic and acidic residues" evidence="8">
    <location>
        <begin position="122"/>
        <end position="132"/>
    </location>
</feature>
<dbReference type="SMART" id="SM00066">
    <property type="entry name" value="GAL4"/>
    <property type="match status" value="1"/>
</dbReference>
<dbReference type="FunFam" id="3.30.160.60:FF:002343">
    <property type="entry name" value="Zinc finger protein 33A"/>
    <property type="match status" value="1"/>
</dbReference>
<comment type="caution">
    <text evidence="11">The sequence shown here is derived from an EMBL/GenBank/DDBJ whole genome shotgun (WGS) entry which is preliminary data.</text>
</comment>
<organism evidence="11 12">
    <name type="scientific">Colletotrichum chrysophilum</name>
    <dbReference type="NCBI Taxonomy" id="1836956"/>
    <lineage>
        <taxon>Eukaryota</taxon>
        <taxon>Fungi</taxon>
        <taxon>Dikarya</taxon>
        <taxon>Ascomycota</taxon>
        <taxon>Pezizomycotina</taxon>
        <taxon>Sordariomycetes</taxon>
        <taxon>Hypocreomycetidae</taxon>
        <taxon>Glomerellales</taxon>
        <taxon>Glomerellaceae</taxon>
        <taxon>Colletotrichum</taxon>
        <taxon>Colletotrichum gloeosporioides species complex</taxon>
    </lineage>
</organism>
<feature type="domain" description="C2H2-type" evidence="10">
    <location>
        <begin position="16"/>
        <end position="43"/>
    </location>
</feature>
<dbReference type="GO" id="GO:0008270">
    <property type="term" value="F:zinc ion binding"/>
    <property type="evidence" value="ECO:0007669"/>
    <property type="project" value="UniProtKB-KW"/>
</dbReference>
<keyword evidence="1" id="KW-0479">Metal-binding</keyword>
<dbReference type="SUPFAM" id="SSF57701">
    <property type="entry name" value="Zn2/Cys6 DNA-binding domain"/>
    <property type="match status" value="1"/>
</dbReference>
<evidence type="ECO:0000256" key="5">
    <source>
        <dbReference type="ARBA" id="ARBA00023163"/>
    </source>
</evidence>
<protein>
    <submittedName>
        <fullName evidence="11">C6 transcription factor</fullName>
    </submittedName>
</protein>
<evidence type="ECO:0000313" key="12">
    <source>
        <dbReference type="Proteomes" id="UP001243330"/>
    </source>
</evidence>
<sequence>MPKQQSGRGTDRDGLFQCSQCSRRYHRSEHLVRHVRSHTKQRPYVCNLCGKAFGRLDILRRHQVAHPGKDGLVADYSQRAGTERVGKACKSCSSTKSKCSEEKPCHRCLAKGLVCDYEPAHQEREEPGDLQRRQRGKNAASDVELAKPAPEAEQSVSMHVVHGEAVQDSMASSTPGIDLTEESSTSARFNDPDSSSSGDQVISTDPFTASDYPSGMLSAPCADYFSFGPDWDIGTLDYSFIQAQFELGDANMITGDVSDSCQDSLVSLVSESKNVALSDIWEPKSDEHNEMERQNLAVGEGAFGVSHSKKATGTRVNKLCVSPAIRSKVVGMILRTTSESRSAEVLGCFPGCQALSSLLDIYSDYWEATRIYDFVHLPTLDLCKQAPELLGALIAIGAIQAESIVARKFGYAMQEVVRASTFDSWEGNNAAVCDISLAQGFLLQQQIAFFSGVRRKIALAEACSKAAEVLIKNGGHMKGARQTDCQDLSTITEAHGDTLDELWRQWSVRESQRRLVYASYILDAHVSMSHGTQMISTYVDMDMPLPAPNRLWKASSAMQWKDEIVALHGAHVSEPRSSICLTKLMAQPLSSPAGFKDIDSDVAIFAFLAGVWALCMECHQLSFVLGQSSTWSHMILGSRRNELCCTTKGFASQLQLTKVPVPAEMEVLFEALIMHTLTQRDTPVLRHPALSRAESDPMCQGPSPKQNRSPEYCHALWRAGRVIRAARSCPTGKLCGVFASSLFQAVLLLWRHGQSCHSLDSSTLPTCIIDEDGCQEQHILAGNISLAVYGARSVPVFIKSADFGESIREVIEKNWEGKYMPSCTAGICDSLSNLSRENKDH</sequence>
<evidence type="ECO:0000256" key="7">
    <source>
        <dbReference type="PROSITE-ProRule" id="PRU00042"/>
    </source>
</evidence>
<feature type="compositionally biased region" description="Polar residues" evidence="8">
    <location>
        <begin position="182"/>
        <end position="207"/>
    </location>
</feature>
<dbReference type="InterPro" id="IPR001138">
    <property type="entry name" value="Zn2Cys6_DnaBD"/>
</dbReference>
<reference evidence="11" key="1">
    <citation type="submission" date="2023-01" db="EMBL/GenBank/DDBJ databases">
        <title>Colletotrichum chrysophilum M932 genome sequence.</title>
        <authorList>
            <person name="Baroncelli R."/>
        </authorList>
    </citation>
    <scope>NUCLEOTIDE SEQUENCE</scope>
    <source>
        <strain evidence="11">M932</strain>
    </source>
</reference>
<dbReference type="SUPFAM" id="SSF57667">
    <property type="entry name" value="beta-beta-alpha zinc fingers"/>
    <property type="match status" value="1"/>
</dbReference>
<dbReference type="AlphaFoldDB" id="A0AAD9A9A5"/>
<dbReference type="PANTHER" id="PTHR47660:SF2">
    <property type="entry name" value="TRANSCRIPTION FACTOR WITH C2H2 AND ZN(2)-CYS(6) DNA BINDING DOMAIN (EUROFUNG)"/>
    <property type="match status" value="1"/>
</dbReference>
<evidence type="ECO:0000256" key="6">
    <source>
        <dbReference type="ARBA" id="ARBA00023242"/>
    </source>
</evidence>
<dbReference type="InterPro" id="IPR007219">
    <property type="entry name" value="XnlR_reg_dom"/>
</dbReference>
<dbReference type="InterPro" id="IPR036236">
    <property type="entry name" value="Znf_C2H2_sf"/>
</dbReference>
<keyword evidence="3" id="KW-0862">Zinc</keyword>
<dbReference type="PROSITE" id="PS50048">
    <property type="entry name" value="ZN2_CY6_FUNGAL_2"/>
    <property type="match status" value="1"/>
</dbReference>
<dbReference type="SMART" id="SM00355">
    <property type="entry name" value="ZnF_C2H2"/>
    <property type="match status" value="2"/>
</dbReference>
<accession>A0AAD9A9A5</accession>
<proteinExistence type="predicted"/>
<dbReference type="Gene3D" id="3.30.160.60">
    <property type="entry name" value="Classic Zinc Finger"/>
    <property type="match status" value="2"/>
</dbReference>
<dbReference type="PROSITE" id="PS00028">
    <property type="entry name" value="ZINC_FINGER_C2H2_1"/>
    <property type="match status" value="2"/>
</dbReference>
<dbReference type="Pfam" id="PF00172">
    <property type="entry name" value="Zn_clus"/>
    <property type="match status" value="1"/>
</dbReference>
<keyword evidence="5" id="KW-0804">Transcription</keyword>
<dbReference type="InterPro" id="IPR036864">
    <property type="entry name" value="Zn2-C6_fun-type_DNA-bd_sf"/>
</dbReference>
<keyword evidence="12" id="KW-1185">Reference proteome</keyword>
<dbReference type="EMBL" id="JAQOWY010000338">
    <property type="protein sequence ID" value="KAK1843833.1"/>
    <property type="molecule type" value="Genomic_DNA"/>
</dbReference>
<evidence type="ECO:0000256" key="4">
    <source>
        <dbReference type="ARBA" id="ARBA00023015"/>
    </source>
</evidence>
<evidence type="ECO:0000256" key="8">
    <source>
        <dbReference type="SAM" id="MobiDB-lite"/>
    </source>
</evidence>
<dbReference type="Pfam" id="PF04082">
    <property type="entry name" value="Fungal_trans"/>
    <property type="match status" value="1"/>
</dbReference>
<dbReference type="Gene3D" id="4.10.240.10">
    <property type="entry name" value="Zn(2)-C6 fungal-type DNA-binding domain"/>
    <property type="match status" value="1"/>
</dbReference>
<evidence type="ECO:0000313" key="11">
    <source>
        <dbReference type="EMBL" id="KAK1843833.1"/>
    </source>
</evidence>
<dbReference type="PROSITE" id="PS00463">
    <property type="entry name" value="ZN2_CY6_FUNGAL_1"/>
    <property type="match status" value="1"/>
</dbReference>
<keyword evidence="2 7" id="KW-0863">Zinc-finger</keyword>
<gene>
    <name evidence="11" type="ORF">CCHR01_13538</name>
</gene>
<dbReference type="GO" id="GO:0000981">
    <property type="term" value="F:DNA-binding transcription factor activity, RNA polymerase II-specific"/>
    <property type="evidence" value="ECO:0007669"/>
    <property type="project" value="InterPro"/>
</dbReference>
<dbReference type="InterPro" id="IPR013087">
    <property type="entry name" value="Znf_C2H2_type"/>
</dbReference>
<dbReference type="GO" id="GO:0003677">
    <property type="term" value="F:DNA binding"/>
    <property type="evidence" value="ECO:0007669"/>
    <property type="project" value="InterPro"/>
</dbReference>